<dbReference type="CDD" id="cd00118">
    <property type="entry name" value="LysM"/>
    <property type="match status" value="3"/>
</dbReference>
<dbReference type="Gene3D" id="1.10.530.10">
    <property type="match status" value="1"/>
</dbReference>
<evidence type="ECO:0000313" key="2">
    <source>
        <dbReference type="EMBL" id="SUZ93836.1"/>
    </source>
</evidence>
<dbReference type="Gene3D" id="3.10.350.10">
    <property type="entry name" value="LysM domain"/>
    <property type="match status" value="3"/>
</dbReference>
<feature type="domain" description="LysM" evidence="1">
    <location>
        <begin position="444"/>
        <end position="488"/>
    </location>
</feature>
<accession>A0A381RPM2</accession>
<dbReference type="Pfam" id="PF01464">
    <property type="entry name" value="SLT"/>
    <property type="match status" value="1"/>
</dbReference>
<dbReference type="PROSITE" id="PS00922">
    <property type="entry name" value="TRANSGLYCOSYLASE"/>
    <property type="match status" value="1"/>
</dbReference>
<dbReference type="CDD" id="cd16894">
    <property type="entry name" value="MltD-like"/>
    <property type="match status" value="1"/>
</dbReference>
<dbReference type="GO" id="GO:0008932">
    <property type="term" value="F:lytic endotransglycosylase activity"/>
    <property type="evidence" value="ECO:0007669"/>
    <property type="project" value="TreeGrafter"/>
</dbReference>
<gene>
    <name evidence="2" type="ORF">METZ01_LOCUS46690</name>
</gene>
<evidence type="ECO:0000259" key="1">
    <source>
        <dbReference type="PROSITE" id="PS51782"/>
    </source>
</evidence>
<dbReference type="InterPro" id="IPR023346">
    <property type="entry name" value="Lysozyme-like_dom_sf"/>
</dbReference>
<protein>
    <recommendedName>
        <fullName evidence="1">LysM domain-containing protein</fullName>
    </recommendedName>
</protein>
<feature type="domain" description="LysM" evidence="1">
    <location>
        <begin position="581"/>
        <end position="626"/>
    </location>
</feature>
<reference evidence="2" key="1">
    <citation type="submission" date="2018-05" db="EMBL/GenBank/DDBJ databases">
        <authorList>
            <person name="Lanie J.A."/>
            <person name="Ng W.-L."/>
            <person name="Kazmierczak K.M."/>
            <person name="Andrzejewski T.M."/>
            <person name="Davidsen T.M."/>
            <person name="Wayne K.J."/>
            <person name="Tettelin H."/>
            <person name="Glass J.I."/>
            <person name="Rusch D."/>
            <person name="Podicherti R."/>
            <person name="Tsui H.-C.T."/>
            <person name="Winkler M.E."/>
        </authorList>
    </citation>
    <scope>NUCLEOTIDE SEQUENCE</scope>
</reference>
<dbReference type="InterPro" id="IPR000189">
    <property type="entry name" value="Transglyc_AS"/>
</dbReference>
<dbReference type="SUPFAM" id="SSF53955">
    <property type="entry name" value="Lysozyme-like"/>
    <property type="match status" value="1"/>
</dbReference>
<proteinExistence type="predicted"/>
<dbReference type="InterPro" id="IPR036779">
    <property type="entry name" value="LysM_dom_sf"/>
</dbReference>
<dbReference type="InterPro" id="IPR008258">
    <property type="entry name" value="Transglycosylase_SLT_dom_1"/>
</dbReference>
<dbReference type="Pfam" id="PF01476">
    <property type="entry name" value="LysM"/>
    <property type="match status" value="3"/>
</dbReference>
<dbReference type="PANTHER" id="PTHR33734">
    <property type="entry name" value="LYSM DOMAIN-CONTAINING GPI-ANCHORED PROTEIN 2"/>
    <property type="match status" value="1"/>
</dbReference>
<feature type="domain" description="LysM" evidence="1">
    <location>
        <begin position="510"/>
        <end position="555"/>
    </location>
</feature>
<dbReference type="GO" id="GO:0000270">
    <property type="term" value="P:peptidoglycan metabolic process"/>
    <property type="evidence" value="ECO:0007669"/>
    <property type="project" value="InterPro"/>
</dbReference>
<organism evidence="2">
    <name type="scientific">marine metagenome</name>
    <dbReference type="NCBI Taxonomy" id="408172"/>
    <lineage>
        <taxon>unclassified sequences</taxon>
        <taxon>metagenomes</taxon>
        <taxon>ecological metagenomes</taxon>
    </lineage>
</organism>
<dbReference type="EMBL" id="UINC01002181">
    <property type="protein sequence ID" value="SUZ93836.1"/>
    <property type="molecule type" value="Genomic_DNA"/>
</dbReference>
<name>A0A381RPM2_9ZZZZ</name>
<dbReference type="SMART" id="SM00257">
    <property type="entry name" value="LysM"/>
    <property type="match status" value="3"/>
</dbReference>
<dbReference type="PROSITE" id="PS51782">
    <property type="entry name" value="LYSM"/>
    <property type="match status" value="3"/>
</dbReference>
<sequence>MSKGNSSNFTQSIPHTFLVKCYKLLFVLLLLVGAPVQILHASSNAETAKPSVVVSDSDAKEDLDETRNRFPEILRDVKLLLSDVIIADFHRDTLEVIYTLSRIYDLLMEADQIGEKNLEDQEEFVRFESSFMDIYNHKLSTVRTSDAPITAERIRKDVTETLDPIEIEMGDTKFIVVDDRDGHIPLVRNKKVDQFINYFQNKGRKQFEIWLERYAKYQDIILPILAEHELPEELMVLAMIESGLNPKAYSRANASGMWQFIYSTGKKYGLKRDWYVDERRDPIKATHAACAYLKDLNEMFDNWYLSLAAYNSGEGRVLRASRLHQTYDFWQLHSLPRETRNYIPYYLAAAIMTQNPRAYGFVKPKPNPLVYDEVKLENSADLAVLARVAGIKAKVLRDYNPELRQSATPANAHYTIKLPKGAKQNFLTTWNSIPKEERFAPQFVVHRVKYGESLWTISKKYGVSIHDIAGVNKIRNRHKIAIGQKMKIPVKGGRTWGTGSNGGPTGHYKLVHKVKRGNTLGRIAEDYGTTASKIRRWNNMKYGTHLIHAGQKLTIWVKDGHQVRKSKQKNNDWGPPGHYKITYRVKKGDTIGQIADDYGILTRRIRRWNNMNRSSHIIYPGQKLTLWVKEG</sequence>
<dbReference type="InterPro" id="IPR018392">
    <property type="entry name" value="LysM"/>
</dbReference>
<dbReference type="SUPFAM" id="SSF54106">
    <property type="entry name" value="LysM domain"/>
    <property type="match status" value="3"/>
</dbReference>
<dbReference type="PANTHER" id="PTHR33734:SF22">
    <property type="entry name" value="MEMBRANE-BOUND LYTIC MUREIN TRANSGLYCOSYLASE D"/>
    <property type="match status" value="1"/>
</dbReference>
<dbReference type="AlphaFoldDB" id="A0A381RPM2"/>
<dbReference type="GO" id="GO:0016020">
    <property type="term" value="C:membrane"/>
    <property type="evidence" value="ECO:0007669"/>
    <property type="project" value="InterPro"/>
</dbReference>